<dbReference type="Proteomes" id="UP000793456">
    <property type="component" value="Chromosome IX"/>
</dbReference>
<gene>
    <name evidence="1" type="ORF">E3U43_022150</name>
</gene>
<dbReference type="EMBL" id="CM011682">
    <property type="protein sequence ID" value="TMS15688.1"/>
    <property type="molecule type" value="Genomic_DNA"/>
</dbReference>
<name>A0ACD3R8E6_LARCR</name>
<protein>
    <submittedName>
        <fullName evidence="1">Uncharacterized protein</fullName>
    </submittedName>
</protein>
<sequence>MAAIKALEQWCKMHCEGYRDVAITNMTTSFKNGMAFCALIHKYRPDLIDYDSLRKEDVFENNSLAFQVAEEKLGIPALLDAEDMVALRIPDRLSILTYVSQYYNYFKGRPPMGGVKRPAEGSKEEPSEKKNLPVVAKTFVSKTAVENRLPSTLTAQSSPKLARAAVQKAVLAENANKTGTLNSKCVSCKSHVHLVQRHFVEGKLYHRSCFKCSECSSVLHAGGYKPGKDPDTFICNANQNSCKPSPSEPQIKKGPASSAGRLNSASQSKPAPHSTSVLSAPLNIVVKPVSPTPPSKSWTASAQKTQSARQRFFQAAPPVTEASTGNRKPAELSSVLGRQKVPLSPDDEKSRVRTTIGKKLAEENCNNNNKRPFTIRSAEGRFGDEPSSADRPYLRKDKCSQGPAGNWAVQPSTSQTNNKESPCLKAINKDNTRPTTVHKTAKDPIYEGQSKLEPLKTEPGLKMQNPRASSISVSVDWLRVQPLALSHILTSPKECQA</sequence>
<reference evidence="1" key="1">
    <citation type="submission" date="2018-11" db="EMBL/GenBank/DDBJ databases">
        <title>The sequence and de novo assembly of Larimichthys crocea genome using PacBio and Hi-C technologies.</title>
        <authorList>
            <person name="Xu P."/>
            <person name="Chen B."/>
            <person name="Zhou Z."/>
            <person name="Ke Q."/>
            <person name="Wu Y."/>
            <person name="Bai H."/>
            <person name="Pu F."/>
        </authorList>
    </citation>
    <scope>NUCLEOTIDE SEQUENCE</scope>
    <source>
        <tissue evidence="1">Muscle</tissue>
    </source>
</reference>
<proteinExistence type="predicted"/>
<comment type="caution">
    <text evidence="1">The sequence shown here is derived from an EMBL/GenBank/DDBJ whole genome shotgun (WGS) entry which is preliminary data.</text>
</comment>
<evidence type="ECO:0000313" key="2">
    <source>
        <dbReference type="Proteomes" id="UP000793456"/>
    </source>
</evidence>
<accession>A0ACD3R8E6</accession>
<organism evidence="1 2">
    <name type="scientific">Larimichthys crocea</name>
    <name type="common">Large yellow croaker</name>
    <name type="synonym">Pseudosciaena crocea</name>
    <dbReference type="NCBI Taxonomy" id="215358"/>
    <lineage>
        <taxon>Eukaryota</taxon>
        <taxon>Metazoa</taxon>
        <taxon>Chordata</taxon>
        <taxon>Craniata</taxon>
        <taxon>Vertebrata</taxon>
        <taxon>Euteleostomi</taxon>
        <taxon>Actinopterygii</taxon>
        <taxon>Neopterygii</taxon>
        <taxon>Teleostei</taxon>
        <taxon>Neoteleostei</taxon>
        <taxon>Acanthomorphata</taxon>
        <taxon>Eupercaria</taxon>
        <taxon>Sciaenidae</taxon>
        <taxon>Larimichthys</taxon>
    </lineage>
</organism>
<keyword evidence="2" id="KW-1185">Reference proteome</keyword>
<evidence type="ECO:0000313" key="1">
    <source>
        <dbReference type="EMBL" id="TMS15688.1"/>
    </source>
</evidence>